<evidence type="ECO:0000313" key="4">
    <source>
        <dbReference type="Proteomes" id="UP000319715"/>
    </source>
</evidence>
<evidence type="ECO:0000313" key="3">
    <source>
        <dbReference type="Proteomes" id="UP000071979"/>
    </source>
</evidence>
<dbReference type="AlphaFoldDB" id="A0A8E1S0I5"/>
<comment type="caution">
    <text evidence="1">The sequence shown here is derived from an EMBL/GenBank/DDBJ whole genome shotgun (WGS) entry which is preliminary data.</text>
</comment>
<dbReference type="EMBL" id="VICF01000001">
    <property type="protein sequence ID" value="TQC77454.1"/>
    <property type="molecule type" value="Genomic_DNA"/>
</dbReference>
<dbReference type="Gene3D" id="2.60.40.3230">
    <property type="match status" value="1"/>
</dbReference>
<dbReference type="Proteomes" id="UP000071979">
    <property type="component" value="Unassembled WGS sequence"/>
</dbReference>
<dbReference type="GeneID" id="67452200"/>
<accession>A0A8E1S0I5</accession>
<proteinExistence type="predicted"/>
<dbReference type="OrthoDB" id="5616034at2"/>
<dbReference type="CDD" id="cd09030">
    <property type="entry name" value="DUF1425"/>
    <property type="match status" value="1"/>
</dbReference>
<dbReference type="InterPro" id="IPR038483">
    <property type="entry name" value="YcfL-like_sf"/>
</dbReference>
<keyword evidence="4" id="KW-1185">Reference proteome</keyword>
<dbReference type="Pfam" id="PF07233">
    <property type="entry name" value="DUF1425"/>
    <property type="match status" value="1"/>
</dbReference>
<evidence type="ECO:0000313" key="2">
    <source>
        <dbReference type="EMBL" id="TQC77454.1"/>
    </source>
</evidence>
<reference evidence="2 4" key="2">
    <citation type="submission" date="2019-06" db="EMBL/GenBank/DDBJ databases">
        <title>Pantoea dispersa Assembly.</title>
        <authorList>
            <person name="Wang J."/>
        </authorList>
    </citation>
    <scope>NUCLEOTIDE SEQUENCE [LARGE SCALE GENOMIC DNA]</scope>
    <source>
        <strain evidence="2">Bio</strain>
        <strain evidence="4">bio</strain>
    </source>
</reference>
<dbReference type="PROSITE" id="PS51257">
    <property type="entry name" value="PROKAR_LIPOPROTEIN"/>
    <property type="match status" value="1"/>
</dbReference>
<protein>
    <submittedName>
        <fullName evidence="2">DUF1425 domain-containing protein</fullName>
    </submittedName>
    <submittedName>
        <fullName evidence="1">Membrane protein</fullName>
    </submittedName>
</protein>
<gene>
    <name evidence="2" type="ORF">FK492_05570</name>
    <name evidence="1" type="ORF">SA3R_08710</name>
</gene>
<dbReference type="InterPro" id="IPR010824">
    <property type="entry name" value="DUF1425"/>
</dbReference>
<dbReference type="EMBL" id="LDSE01000017">
    <property type="protein sequence ID" value="KTS68193.1"/>
    <property type="molecule type" value="Genomic_DNA"/>
</dbReference>
<evidence type="ECO:0000313" key="1">
    <source>
        <dbReference type="EMBL" id="KTS68193.1"/>
    </source>
</evidence>
<organism evidence="1 3">
    <name type="scientific">Pantoea dispersa</name>
    <dbReference type="NCBI Taxonomy" id="59814"/>
    <lineage>
        <taxon>Bacteria</taxon>
        <taxon>Pseudomonadati</taxon>
        <taxon>Pseudomonadota</taxon>
        <taxon>Gammaproteobacteria</taxon>
        <taxon>Enterobacterales</taxon>
        <taxon>Erwiniaceae</taxon>
        <taxon>Pantoea</taxon>
    </lineage>
</organism>
<sequence length="121" mass="13367">MRQWLSGLLLLTLVGCSSDKPMINTSQSLVMESAVLSAGIITDEPALTSRDGQQRAASVLQNLRETPVTVHYRFYWYDDKGLEIEPQEPAQTQTVPAHGSVEVASQMGNPTASKVRLYLYL</sequence>
<dbReference type="RefSeq" id="WP_021506396.1">
    <property type="nucleotide sequence ID" value="NZ_CP074350.1"/>
</dbReference>
<reference evidence="1 3" key="1">
    <citation type="journal article" date="2016" name="Front. Microbiol.">
        <title>Genomic Resource of Rice Seed Associated Bacteria.</title>
        <authorList>
            <person name="Midha S."/>
            <person name="Bansal K."/>
            <person name="Sharma S."/>
            <person name="Kumar N."/>
            <person name="Patil P.P."/>
            <person name="Chaudhry V."/>
            <person name="Patil P.B."/>
        </authorList>
    </citation>
    <scope>NUCLEOTIDE SEQUENCE [LARGE SCALE GENOMIC DNA]</scope>
    <source>
        <strain evidence="1 3">SA3</strain>
    </source>
</reference>
<name>A0A8E1S0I5_9GAMM</name>
<dbReference type="Proteomes" id="UP000319715">
    <property type="component" value="Unassembled WGS sequence"/>
</dbReference>